<keyword evidence="3" id="KW-1185">Reference proteome</keyword>
<dbReference type="OrthoDB" id="249700at2759"/>
<comment type="caution">
    <text evidence="2">The sequence shown here is derived from an EMBL/GenBank/DDBJ whole genome shotgun (WGS) entry which is preliminary data.</text>
</comment>
<evidence type="ECO:0000313" key="2">
    <source>
        <dbReference type="EMBL" id="ORC87611.1"/>
    </source>
</evidence>
<feature type="region of interest" description="Disordered" evidence="1">
    <location>
        <begin position="40"/>
        <end position="73"/>
    </location>
</feature>
<dbReference type="Proteomes" id="UP000192257">
    <property type="component" value="Unassembled WGS sequence"/>
</dbReference>
<reference evidence="2 3" key="1">
    <citation type="submission" date="2017-03" db="EMBL/GenBank/DDBJ databases">
        <title>An alternative strategy for trypanosome survival in the mammalian bloodstream revealed through genome and transcriptome analysis of the ubiquitous bovine parasite Trypanosoma (Megatrypanum) theileri.</title>
        <authorList>
            <person name="Kelly S."/>
            <person name="Ivens A."/>
            <person name="Mott A."/>
            <person name="O'Neill E."/>
            <person name="Emms D."/>
            <person name="Macleod O."/>
            <person name="Voorheis P."/>
            <person name="Matthews J."/>
            <person name="Matthews K."/>
            <person name="Carrington M."/>
        </authorList>
    </citation>
    <scope>NUCLEOTIDE SEQUENCE [LARGE SCALE GENOMIC DNA]</scope>
    <source>
        <strain evidence="2">Edinburgh</strain>
    </source>
</reference>
<name>A0A1X0NSN5_9TRYP</name>
<feature type="compositionally biased region" description="Basic and acidic residues" evidence="1">
    <location>
        <begin position="139"/>
        <end position="169"/>
    </location>
</feature>
<feature type="region of interest" description="Disordered" evidence="1">
    <location>
        <begin position="297"/>
        <end position="318"/>
    </location>
</feature>
<dbReference type="AlphaFoldDB" id="A0A1X0NSN5"/>
<feature type="compositionally biased region" description="Basic and acidic residues" evidence="1">
    <location>
        <begin position="189"/>
        <end position="206"/>
    </location>
</feature>
<organism evidence="2 3">
    <name type="scientific">Trypanosoma theileri</name>
    <dbReference type="NCBI Taxonomy" id="67003"/>
    <lineage>
        <taxon>Eukaryota</taxon>
        <taxon>Discoba</taxon>
        <taxon>Euglenozoa</taxon>
        <taxon>Kinetoplastea</taxon>
        <taxon>Metakinetoplastina</taxon>
        <taxon>Trypanosomatida</taxon>
        <taxon>Trypanosomatidae</taxon>
        <taxon>Trypanosoma</taxon>
    </lineage>
</organism>
<sequence length="351" mass="41043">MSGFARLRSDGALSIDLREVTSGPSSSNVFVRDDNNVVVPSLQQSSPHPSSEILLGNVSSSTGTPLSPRPRIPSSVNPVEFNMKERLVQEEEWRHLRECTFNPSINPRSRHLASMKTEEEEESNVLITRRHSSHKVHQKLFDDAKKQRNKLDKLRAAREAEKEREERYEMQQGYLSSHSISPRRKKRNSKEGTDNNTDNNHHRDTAGNENLEVFERLYADASCRQQAKAEEILRREEEMKRREEEEMRESGRLTLSPERRREEEEQQPSQNEEAQKKRRAERKELFARLSVPLRRREKCTTTVDEELTPQRERESRRSSVQWPLPFLHTLTLADLQRHNELVSRMSSRAVF</sequence>
<dbReference type="EMBL" id="NBCO01000021">
    <property type="protein sequence ID" value="ORC87611.1"/>
    <property type="molecule type" value="Genomic_DNA"/>
</dbReference>
<dbReference type="VEuPathDB" id="TriTrypDB:TM35_000212170"/>
<accession>A0A1X0NSN5</accession>
<gene>
    <name evidence="2" type="ORF">TM35_000212170</name>
</gene>
<feature type="compositionally biased region" description="Basic and acidic residues" evidence="1">
    <location>
        <begin position="308"/>
        <end position="317"/>
    </location>
</feature>
<feature type="compositionally biased region" description="Basic and acidic residues" evidence="1">
    <location>
        <begin position="237"/>
        <end position="263"/>
    </location>
</feature>
<feature type="region of interest" description="Disordered" evidence="1">
    <location>
        <begin position="237"/>
        <end position="281"/>
    </location>
</feature>
<evidence type="ECO:0000313" key="3">
    <source>
        <dbReference type="Proteomes" id="UP000192257"/>
    </source>
</evidence>
<proteinExistence type="predicted"/>
<feature type="compositionally biased region" description="Basic residues" evidence="1">
    <location>
        <begin position="128"/>
        <end position="138"/>
    </location>
</feature>
<evidence type="ECO:0000256" key="1">
    <source>
        <dbReference type="SAM" id="MobiDB-lite"/>
    </source>
</evidence>
<feature type="compositionally biased region" description="Low complexity" evidence="1">
    <location>
        <begin position="40"/>
        <end position="51"/>
    </location>
</feature>
<dbReference type="RefSeq" id="XP_028881677.1">
    <property type="nucleotide sequence ID" value="XM_029027067.1"/>
</dbReference>
<protein>
    <submittedName>
        <fullName evidence="2">Uncharacterized protein</fullName>
    </submittedName>
</protein>
<dbReference type="GeneID" id="39986847"/>
<feature type="region of interest" description="Disordered" evidence="1">
    <location>
        <begin position="107"/>
        <end position="206"/>
    </location>
</feature>